<comment type="catalytic activity">
    <reaction evidence="7">
        <text>K(+)(in) = K(+)(out)</text>
        <dbReference type="Rhea" id="RHEA:29463"/>
        <dbReference type="ChEBI" id="CHEBI:29103"/>
    </reaction>
</comment>
<evidence type="ECO:0000256" key="4">
    <source>
        <dbReference type="ARBA" id="ARBA00022958"/>
    </source>
</evidence>
<reference evidence="10 11" key="1">
    <citation type="submission" date="2024-11" db="EMBL/GenBank/DDBJ databases">
        <title>Adaptive evolution of stress response genes in parasites aligns with host niche diversity.</title>
        <authorList>
            <person name="Hahn C."/>
            <person name="Resl P."/>
        </authorList>
    </citation>
    <scope>NUCLEOTIDE SEQUENCE [LARGE SCALE GENOMIC DNA]</scope>
    <source>
        <strain evidence="10">EGGRZ-B1_66</strain>
        <tissue evidence="10">Body</tissue>
    </source>
</reference>
<dbReference type="GO" id="GO:0005886">
    <property type="term" value="C:plasma membrane"/>
    <property type="evidence" value="ECO:0007669"/>
    <property type="project" value="UniProtKB-SubCell"/>
</dbReference>
<dbReference type="GO" id="GO:0034220">
    <property type="term" value="P:monoatomic ion transmembrane transport"/>
    <property type="evidence" value="ECO:0007669"/>
    <property type="project" value="UniProtKB-KW"/>
</dbReference>
<dbReference type="Gene3D" id="6.10.140.1910">
    <property type="match status" value="1"/>
</dbReference>
<comment type="caution">
    <text evidence="10">The sequence shown here is derived from an EMBL/GenBank/DDBJ whole genome shotgun (WGS) entry which is preliminary data.</text>
</comment>
<protein>
    <submittedName>
        <fullName evidence="10">Potassium voltage-gated channel subfamily KQT member 4</fullName>
    </submittedName>
</protein>
<sequence length="183" mass="20720">MFTETDKVMIRAIRKIRFFVARRRFREALRPYDVKDVIEQYSAGHVDMLARITDINSKLDTLIDIHSGSVPNPLKGSLEDKKKAGSLAFHRNNKRLQMQIKSTSPLAIKENENEMDPSPVETSWRRRSRSPEATGQSTTNPGGSSSSSELPEPNPENTVDWFSPASQPFLISDEIKNLKKSMC</sequence>
<dbReference type="PANTHER" id="PTHR47735:SF9">
    <property type="entry name" value="POTASSIUM VOLTAGE-GATED CHANNEL SUBFAMILY KQT MEMBER 4-LIKE ISOFORM X1"/>
    <property type="match status" value="1"/>
</dbReference>
<keyword evidence="4" id="KW-0630">Potassium</keyword>
<dbReference type="Pfam" id="PF03520">
    <property type="entry name" value="KCNQ_channel"/>
    <property type="match status" value="1"/>
</dbReference>
<keyword evidence="11" id="KW-1185">Reference proteome</keyword>
<evidence type="ECO:0000256" key="5">
    <source>
        <dbReference type="ARBA" id="ARBA00023065"/>
    </source>
</evidence>
<proteinExistence type="predicted"/>
<keyword evidence="6" id="KW-0407">Ion channel</keyword>
<keyword evidence="3" id="KW-0472">Membrane</keyword>
<keyword evidence="3" id="KW-1003">Cell membrane</keyword>
<organism evidence="10 11">
    <name type="scientific">Cichlidogyrus casuarinus</name>
    <dbReference type="NCBI Taxonomy" id="1844966"/>
    <lineage>
        <taxon>Eukaryota</taxon>
        <taxon>Metazoa</taxon>
        <taxon>Spiralia</taxon>
        <taxon>Lophotrochozoa</taxon>
        <taxon>Platyhelminthes</taxon>
        <taxon>Monogenea</taxon>
        <taxon>Monopisthocotylea</taxon>
        <taxon>Dactylogyridea</taxon>
        <taxon>Ancyrocephalidae</taxon>
        <taxon>Cichlidogyrus</taxon>
    </lineage>
</organism>
<accession>A0ABD2PQC4</accession>
<evidence type="ECO:0000313" key="11">
    <source>
        <dbReference type="Proteomes" id="UP001626550"/>
    </source>
</evidence>
<evidence type="ECO:0000256" key="6">
    <source>
        <dbReference type="ARBA" id="ARBA00023303"/>
    </source>
</evidence>
<gene>
    <name evidence="10" type="primary">KCNQ4</name>
    <name evidence="10" type="ORF">Ciccas_012070</name>
</gene>
<comment type="subcellular location">
    <subcellularLocation>
        <location evidence="1">Cell membrane</location>
        <topology evidence="1">Multi-pass membrane protein</topology>
    </subcellularLocation>
</comment>
<dbReference type="Proteomes" id="UP001626550">
    <property type="component" value="Unassembled WGS sequence"/>
</dbReference>
<keyword evidence="2" id="KW-0813">Transport</keyword>
<evidence type="ECO:0000313" key="10">
    <source>
        <dbReference type="EMBL" id="KAL3309385.1"/>
    </source>
</evidence>
<feature type="region of interest" description="Disordered" evidence="8">
    <location>
        <begin position="104"/>
        <end position="166"/>
    </location>
</feature>
<evidence type="ECO:0000256" key="3">
    <source>
        <dbReference type="ARBA" id="ARBA00022475"/>
    </source>
</evidence>
<dbReference type="EMBL" id="JBJKFK010003986">
    <property type="protein sequence ID" value="KAL3309385.1"/>
    <property type="molecule type" value="Genomic_DNA"/>
</dbReference>
<dbReference type="InterPro" id="IPR013821">
    <property type="entry name" value="K_chnl_volt-dep_KCNQ_C"/>
</dbReference>
<dbReference type="AlphaFoldDB" id="A0ABD2PQC4"/>
<evidence type="ECO:0000259" key="9">
    <source>
        <dbReference type="Pfam" id="PF03520"/>
    </source>
</evidence>
<feature type="domain" description="Potassium channel voltage dependent KCNQ C-terminal" evidence="9">
    <location>
        <begin position="5"/>
        <end position="71"/>
    </location>
</feature>
<feature type="compositionally biased region" description="Low complexity" evidence="8">
    <location>
        <begin position="134"/>
        <end position="158"/>
    </location>
</feature>
<evidence type="ECO:0000256" key="2">
    <source>
        <dbReference type="ARBA" id="ARBA00022448"/>
    </source>
</evidence>
<keyword evidence="5" id="KW-0406">Ion transport</keyword>
<evidence type="ECO:0000256" key="1">
    <source>
        <dbReference type="ARBA" id="ARBA00004651"/>
    </source>
</evidence>
<evidence type="ECO:0000256" key="8">
    <source>
        <dbReference type="SAM" id="MobiDB-lite"/>
    </source>
</evidence>
<name>A0ABD2PQC4_9PLAT</name>
<dbReference type="InterPro" id="IPR003937">
    <property type="entry name" value="K_chnl_volt-dep_KCNQ"/>
</dbReference>
<evidence type="ECO:0000256" key="7">
    <source>
        <dbReference type="ARBA" id="ARBA00034430"/>
    </source>
</evidence>
<dbReference type="PANTHER" id="PTHR47735">
    <property type="entry name" value="POTASSIUM VOLTAGE-GATED CHANNEL SUBFAMILY KQT MEMBER 4"/>
    <property type="match status" value="1"/>
</dbReference>